<dbReference type="Proteomes" id="UP000694413">
    <property type="component" value="Unassembled WGS sequence"/>
</dbReference>
<organism evidence="13 14">
    <name type="scientific">Zonotrichia albicollis</name>
    <name type="common">White-throated sparrow</name>
    <name type="synonym">Fringilla albicollis</name>
    <dbReference type="NCBI Taxonomy" id="44394"/>
    <lineage>
        <taxon>Eukaryota</taxon>
        <taxon>Metazoa</taxon>
        <taxon>Chordata</taxon>
        <taxon>Craniata</taxon>
        <taxon>Vertebrata</taxon>
        <taxon>Euteleostomi</taxon>
        <taxon>Archelosauria</taxon>
        <taxon>Archosauria</taxon>
        <taxon>Dinosauria</taxon>
        <taxon>Saurischia</taxon>
        <taxon>Theropoda</taxon>
        <taxon>Coelurosauria</taxon>
        <taxon>Aves</taxon>
        <taxon>Neognathae</taxon>
        <taxon>Neoaves</taxon>
        <taxon>Telluraves</taxon>
        <taxon>Australaves</taxon>
        <taxon>Passeriformes</taxon>
        <taxon>Passerellidae</taxon>
        <taxon>Zonotrichia</taxon>
    </lineage>
</organism>
<dbReference type="Ensembl" id="ENSZALT00000026836.1">
    <property type="protein sequence ID" value="ENSZALP00000020542.1"/>
    <property type="gene ID" value="ENSZALG00000016144.1"/>
</dbReference>
<keyword evidence="5" id="KW-0863">Zinc-finger</keyword>
<dbReference type="InterPro" id="IPR047552">
    <property type="entry name" value="Rcat_RBR_RNF217"/>
</dbReference>
<dbReference type="GO" id="GO:0016740">
    <property type="term" value="F:transferase activity"/>
    <property type="evidence" value="ECO:0007669"/>
    <property type="project" value="UniProtKB-KW"/>
</dbReference>
<evidence type="ECO:0000256" key="2">
    <source>
        <dbReference type="ARBA" id="ARBA00022679"/>
    </source>
</evidence>
<dbReference type="Gene3D" id="1.20.120.1750">
    <property type="match status" value="1"/>
</dbReference>
<keyword evidence="3" id="KW-0479">Metal-binding</keyword>
<gene>
    <name evidence="13" type="primary">LOC102064629</name>
</gene>
<evidence type="ECO:0000313" key="13">
    <source>
        <dbReference type="Ensembl" id="ENSZALP00000020542.1"/>
    </source>
</evidence>
<dbReference type="GO" id="GO:2001235">
    <property type="term" value="P:positive regulation of apoptotic signaling pathway"/>
    <property type="evidence" value="ECO:0007669"/>
    <property type="project" value="TreeGrafter"/>
</dbReference>
<evidence type="ECO:0000256" key="8">
    <source>
        <dbReference type="ARBA" id="ARBA00023054"/>
    </source>
</evidence>
<proteinExistence type="inferred from homology"/>
<accession>A0A8D2NH68</accession>
<dbReference type="PANTHER" id="PTHR19307">
    <property type="entry name" value="TUMOR PROTEIN D52"/>
    <property type="match status" value="1"/>
</dbReference>
<keyword evidence="14" id="KW-1185">Reference proteome</keyword>
<evidence type="ECO:0000313" key="14">
    <source>
        <dbReference type="Proteomes" id="UP000694413"/>
    </source>
</evidence>
<evidence type="ECO:0000256" key="3">
    <source>
        <dbReference type="ARBA" id="ARBA00022723"/>
    </source>
</evidence>
<reference evidence="13" key="1">
    <citation type="submission" date="2025-08" db="UniProtKB">
        <authorList>
            <consortium name="Ensembl"/>
        </authorList>
    </citation>
    <scope>IDENTIFICATION</scope>
</reference>
<dbReference type="SUPFAM" id="SSF57850">
    <property type="entry name" value="RING/U-box"/>
    <property type="match status" value="1"/>
</dbReference>
<dbReference type="Pfam" id="PF04201">
    <property type="entry name" value="TPD52"/>
    <property type="match status" value="1"/>
</dbReference>
<dbReference type="InterPro" id="IPR007327">
    <property type="entry name" value="TPD52"/>
</dbReference>
<evidence type="ECO:0000256" key="7">
    <source>
        <dbReference type="ARBA" id="ARBA00022833"/>
    </source>
</evidence>
<keyword evidence="6" id="KW-0833">Ubl conjugation pathway</keyword>
<dbReference type="CDD" id="cd20350">
    <property type="entry name" value="Rcat_RBR_RNF217"/>
    <property type="match status" value="1"/>
</dbReference>
<evidence type="ECO:0000256" key="5">
    <source>
        <dbReference type="ARBA" id="ARBA00022771"/>
    </source>
</evidence>
<dbReference type="PROSITE" id="PS51873">
    <property type="entry name" value="TRIAD"/>
    <property type="match status" value="1"/>
</dbReference>
<keyword evidence="7" id="KW-0862">Zinc</keyword>
<evidence type="ECO:0000256" key="1">
    <source>
        <dbReference type="ARBA" id="ARBA00005702"/>
    </source>
</evidence>
<comment type="similarity">
    <text evidence="1">Belongs to the TPD52 family.</text>
</comment>
<name>A0A8D2NH68_ZONAL</name>
<keyword evidence="11" id="KW-0472">Membrane</keyword>
<evidence type="ECO:0000256" key="9">
    <source>
        <dbReference type="SAM" id="Coils"/>
    </source>
</evidence>
<protein>
    <recommendedName>
        <fullName evidence="12">RING-type domain-containing protein</fullName>
    </recommendedName>
</protein>
<evidence type="ECO:0000256" key="11">
    <source>
        <dbReference type="SAM" id="Phobius"/>
    </source>
</evidence>
<dbReference type="GO" id="GO:0005737">
    <property type="term" value="C:cytoplasm"/>
    <property type="evidence" value="ECO:0007669"/>
    <property type="project" value="TreeGrafter"/>
</dbReference>
<dbReference type="AlphaFoldDB" id="A0A8D2NH68"/>
<evidence type="ECO:0000256" key="10">
    <source>
        <dbReference type="SAM" id="MobiDB-lite"/>
    </source>
</evidence>
<dbReference type="InterPro" id="IPR044066">
    <property type="entry name" value="TRIAD_supradom"/>
</dbReference>
<evidence type="ECO:0000259" key="12">
    <source>
        <dbReference type="PROSITE" id="PS51873"/>
    </source>
</evidence>
<evidence type="ECO:0000256" key="6">
    <source>
        <dbReference type="ARBA" id="ARBA00022786"/>
    </source>
</evidence>
<evidence type="ECO:0000256" key="4">
    <source>
        <dbReference type="ARBA" id="ARBA00022737"/>
    </source>
</evidence>
<reference evidence="13" key="2">
    <citation type="submission" date="2025-09" db="UniProtKB">
        <authorList>
            <consortium name="Ensembl"/>
        </authorList>
    </citation>
    <scope>IDENTIFICATION</scope>
</reference>
<feature type="transmembrane region" description="Helical" evidence="11">
    <location>
        <begin position="156"/>
        <end position="181"/>
    </location>
</feature>
<dbReference type="Pfam" id="PF22191">
    <property type="entry name" value="IBR_1"/>
    <property type="match status" value="1"/>
</dbReference>
<keyword evidence="4" id="KW-0677">Repeat</keyword>
<dbReference type="GO" id="GO:0008270">
    <property type="term" value="F:zinc ion binding"/>
    <property type="evidence" value="ECO:0007669"/>
    <property type="project" value="UniProtKB-KW"/>
</dbReference>
<dbReference type="PANTHER" id="PTHR19307:SF8">
    <property type="entry name" value="TUMOR PROTEIN D53"/>
    <property type="match status" value="1"/>
</dbReference>
<keyword evidence="8 9" id="KW-0175">Coiled coil</keyword>
<feature type="coiled-coil region" evidence="9">
    <location>
        <begin position="214"/>
        <end position="248"/>
    </location>
</feature>
<keyword evidence="11" id="KW-1133">Transmembrane helix</keyword>
<keyword evidence="2" id="KW-0808">Transferase</keyword>
<sequence length="390" mass="44024">MCVQLGQADIKCPITECSEHLDETTVLYNLPHDDIIKYKYFLELSRIDSSTKPCPQCKHFTTFRRRGHIPTPAKLENKYKIHIQRTEGCDHMTCSQCNTNFCYRCGERYRQLRFFGDHTSNLSIFGCKYRYLPERPHLRRLVRGSVCAGKLLITPLILVLGLALGAVAVVIGLFVFPIYCLCKKQRKRSRTGLLETQPFHEADEDVVTDVDFTNMISEEEKEELKTELAKLEDEISTLRQVLAAKEKHLVEIKQKLGISLMNELKQNFSKSWHDMQTTSAYKKTHETLSHAGQKATAAISNVGTAISKKFGDMSYSIRHSISMPAMRNSPTFKSFEEKVETTVTSLKTKVGGTSHTGGSFEEVLSSTAHASAQSSLAGTRLPESEEELQC</sequence>
<feature type="region of interest" description="Disordered" evidence="10">
    <location>
        <begin position="371"/>
        <end position="390"/>
    </location>
</feature>
<feature type="domain" description="RING-type" evidence="12">
    <location>
        <begin position="1"/>
        <end position="131"/>
    </location>
</feature>
<keyword evidence="11" id="KW-0812">Transmembrane</keyword>